<name>A0AAV8ZQD8_9CUCU</name>
<protein>
    <submittedName>
        <fullName evidence="1">Uncharacterized protein</fullName>
    </submittedName>
</protein>
<sequence length="276" mass="31100">MEDGGMLLKSAANINNARCTAKSVDLHDVLAYFDEQAKLELELENAKQRITPNTQGIVSKWDDVNETPTNEEDDSVLEVEGEFFDSTGIRVDRSQIEAQSVIIHKETPISVVRITKERPDFIQTTDSLTNFCKITSVFSLSDSTENTDKDNDVNVDIVNEANAANVTESAYEGLVDIKEEPLDVEINGELINFKYTLTDEETLDASETGSYDSMRCDSNLQGIIDNLPEINDTNQYVDVPEFVQINNFGLKELEELRRQQKLQQDDKTEENKKVTC</sequence>
<organism evidence="1 2">
    <name type="scientific">Rhamnusium bicolor</name>
    <dbReference type="NCBI Taxonomy" id="1586634"/>
    <lineage>
        <taxon>Eukaryota</taxon>
        <taxon>Metazoa</taxon>
        <taxon>Ecdysozoa</taxon>
        <taxon>Arthropoda</taxon>
        <taxon>Hexapoda</taxon>
        <taxon>Insecta</taxon>
        <taxon>Pterygota</taxon>
        <taxon>Neoptera</taxon>
        <taxon>Endopterygota</taxon>
        <taxon>Coleoptera</taxon>
        <taxon>Polyphaga</taxon>
        <taxon>Cucujiformia</taxon>
        <taxon>Chrysomeloidea</taxon>
        <taxon>Cerambycidae</taxon>
        <taxon>Lepturinae</taxon>
        <taxon>Rhagiini</taxon>
        <taxon>Rhamnusium</taxon>
    </lineage>
</organism>
<keyword evidence="2" id="KW-1185">Reference proteome</keyword>
<dbReference type="EMBL" id="JANEYF010000626">
    <property type="protein sequence ID" value="KAJ8968902.1"/>
    <property type="molecule type" value="Genomic_DNA"/>
</dbReference>
<reference evidence="1" key="1">
    <citation type="journal article" date="2023" name="Insect Mol. Biol.">
        <title>Genome sequencing provides insights into the evolution of gene families encoding plant cell wall-degrading enzymes in longhorned beetles.</title>
        <authorList>
            <person name="Shin N.R."/>
            <person name="Okamura Y."/>
            <person name="Kirsch R."/>
            <person name="Pauchet Y."/>
        </authorList>
    </citation>
    <scope>NUCLEOTIDE SEQUENCE</scope>
    <source>
        <strain evidence="1">RBIC_L_NR</strain>
    </source>
</reference>
<dbReference type="Proteomes" id="UP001162156">
    <property type="component" value="Unassembled WGS sequence"/>
</dbReference>
<gene>
    <name evidence="1" type="ORF">NQ314_002043</name>
</gene>
<evidence type="ECO:0000313" key="1">
    <source>
        <dbReference type="EMBL" id="KAJ8968902.1"/>
    </source>
</evidence>
<evidence type="ECO:0000313" key="2">
    <source>
        <dbReference type="Proteomes" id="UP001162156"/>
    </source>
</evidence>
<accession>A0AAV8ZQD8</accession>
<proteinExistence type="predicted"/>
<comment type="caution">
    <text evidence="1">The sequence shown here is derived from an EMBL/GenBank/DDBJ whole genome shotgun (WGS) entry which is preliminary data.</text>
</comment>
<dbReference type="AlphaFoldDB" id="A0AAV8ZQD8"/>